<keyword evidence="4" id="KW-1185">Reference proteome</keyword>
<feature type="domain" description="DUF2229" evidence="2">
    <location>
        <begin position="3"/>
        <end position="241"/>
    </location>
</feature>
<dbReference type="OrthoDB" id="9780120at2"/>
<evidence type="ECO:0000256" key="1">
    <source>
        <dbReference type="SAM" id="MobiDB-lite"/>
    </source>
</evidence>
<accession>W0ECY0</accession>
<dbReference type="EMBL" id="CP007032">
    <property type="protein sequence ID" value="AHF08622.1"/>
    <property type="molecule type" value="Genomic_DNA"/>
</dbReference>
<dbReference type="Gene3D" id="3.40.50.11900">
    <property type="match status" value="1"/>
</dbReference>
<evidence type="ECO:0000313" key="4">
    <source>
        <dbReference type="Proteomes" id="UP000010847"/>
    </source>
</evidence>
<protein>
    <recommendedName>
        <fullName evidence="2">DUF2229 domain-containing protein</fullName>
    </recommendedName>
</protein>
<evidence type="ECO:0000313" key="3">
    <source>
        <dbReference type="EMBL" id="AHF08622.1"/>
    </source>
</evidence>
<feature type="region of interest" description="Disordered" evidence="1">
    <location>
        <begin position="185"/>
        <end position="210"/>
    </location>
</feature>
<dbReference type="AlphaFoldDB" id="W0ECY0"/>
<dbReference type="PANTHER" id="PTHR32329">
    <property type="entry name" value="BIFUNCTIONAL PROTEIN [INCLUDES 2-HYDROXYACYL-COA DEHYDRATASE (N-TER) AND ITS ACTIVATOR DOMAIN (C_TERM)-RELATED"/>
    <property type="match status" value="1"/>
</dbReference>
<proteinExistence type="predicted"/>
<feature type="compositionally biased region" description="Polar residues" evidence="1">
    <location>
        <begin position="192"/>
        <end position="205"/>
    </location>
</feature>
<sequence>MKLGYPRALTYYDYYPFWAGFLRELDIELVSTPQTNRDIMEIGLKKAPAETCLPIKILVGHLNALSDVDAVFLPRLVSMEKNTYLCPKVLGLPESVLGVIPAGLEVLSVDINRQAGVHSVLKNLIQWGKCLGKSKHQIQHAFAEGERWLQTYHEMRRQGWSFEESMECFENIAESEKLNNLGLTADPPLGPNRNQKWPEMQNNSGEAAEEEHRPTIALLGHSYLTYETYANLDLLSKLAEKANLRVVENVPLAVTQAKQKLLRKSIFWSHAQKIYGAGESYLEDPEVDGIIYLSCFGCGTDSVTNDLLARRARAEQKPYLVVTLDEHTGEAGLITRLEAFLDMLERRNRHEGHLPTHGECLDYHSSSI</sequence>
<dbReference type="PANTHER" id="PTHR32329:SF2">
    <property type="entry name" value="BIFUNCTIONAL PROTEIN [INCLUDES 2-HYDROXYACYL-COA DEHYDRATASE (N-TER) AND ITS ACTIVATOR DOMAIN (C_TERM)"/>
    <property type="match status" value="1"/>
</dbReference>
<dbReference type="Pfam" id="PF09989">
    <property type="entry name" value="DUF2229"/>
    <property type="match status" value="1"/>
</dbReference>
<reference evidence="3 4" key="1">
    <citation type="submission" date="2013-12" db="EMBL/GenBank/DDBJ databases">
        <authorList>
            <consortium name="DOE Joint Genome Institute"/>
            <person name="Smidt H."/>
            <person name="Huntemann M."/>
            <person name="Han J."/>
            <person name="Chen A."/>
            <person name="Kyrpides N."/>
            <person name="Mavromatis K."/>
            <person name="Markowitz V."/>
            <person name="Palaniappan K."/>
            <person name="Ivanova N."/>
            <person name="Schaumberg A."/>
            <person name="Pati A."/>
            <person name="Liolios K."/>
            <person name="Nordberg H.P."/>
            <person name="Cantor M.N."/>
            <person name="Hua S.X."/>
            <person name="Woyke T."/>
        </authorList>
    </citation>
    <scope>NUCLEOTIDE SEQUENCE [LARGE SCALE GENOMIC DNA]</scope>
    <source>
        <strain evidence="4">DSM 15288</strain>
    </source>
</reference>
<dbReference type="KEGG" id="dmt:DESME_09995"/>
<dbReference type="eggNOG" id="COG3580">
    <property type="taxonomic scope" value="Bacteria"/>
</dbReference>
<dbReference type="InterPro" id="IPR018709">
    <property type="entry name" value="CoA_activase_DUF2229"/>
</dbReference>
<organism evidence="3 4">
    <name type="scientific">Desulfitobacterium metallireducens DSM 15288</name>
    <dbReference type="NCBI Taxonomy" id="871968"/>
    <lineage>
        <taxon>Bacteria</taxon>
        <taxon>Bacillati</taxon>
        <taxon>Bacillota</taxon>
        <taxon>Clostridia</taxon>
        <taxon>Eubacteriales</taxon>
        <taxon>Desulfitobacteriaceae</taxon>
        <taxon>Desulfitobacterium</taxon>
    </lineage>
</organism>
<dbReference type="HOGENOM" id="CLU_079876_0_0_9"/>
<name>W0ECY0_9FIRM</name>
<dbReference type="RefSeq" id="WP_006716152.1">
    <property type="nucleotide sequence ID" value="NZ_CP007032.1"/>
</dbReference>
<dbReference type="Proteomes" id="UP000010847">
    <property type="component" value="Chromosome"/>
</dbReference>
<gene>
    <name evidence="3" type="ORF">DESME_09995</name>
</gene>
<dbReference type="STRING" id="871968.DESME_09995"/>
<dbReference type="InterPro" id="IPR051805">
    <property type="entry name" value="Dehydratase_Activator_Redct"/>
</dbReference>
<evidence type="ECO:0000259" key="2">
    <source>
        <dbReference type="Pfam" id="PF09989"/>
    </source>
</evidence>